<dbReference type="CDD" id="cd23105">
    <property type="entry name" value="GSAP"/>
    <property type="match status" value="1"/>
</dbReference>
<organism evidence="2 3">
    <name type="scientific">Sus scrofa</name>
    <name type="common">Pig</name>
    <dbReference type="NCBI Taxonomy" id="9823"/>
    <lineage>
        <taxon>Eukaryota</taxon>
        <taxon>Metazoa</taxon>
        <taxon>Chordata</taxon>
        <taxon>Craniata</taxon>
        <taxon>Vertebrata</taxon>
        <taxon>Euteleostomi</taxon>
        <taxon>Mammalia</taxon>
        <taxon>Eutheria</taxon>
        <taxon>Laurasiatheria</taxon>
        <taxon>Artiodactyla</taxon>
        <taxon>Suina</taxon>
        <taxon>Suidae</taxon>
        <taxon>Sus</taxon>
    </lineage>
</organism>
<dbReference type="Ensembl" id="ENSSSCT00040057557.1">
    <property type="protein sequence ID" value="ENSSSCP00040023963.1"/>
    <property type="gene ID" value="ENSSSCG00040042725.1"/>
</dbReference>
<sequence>MALRLVADFDLRKDVLPWLRAASAAAAPGGGGPDILENNYESLRILNIERNGNVIYTYKDDKGNVFFGLYDYQTKQNEHLYTFEKDLQAVSCSVNSERTLLAASLVQAAKEGKRNELQPGSKCLTLLVEIHPVNNVKVLKAVDSCIWVQFLHPHVESRPLPVNHLLLISEEKYIEQFHIQVIQEDGNRVVIKNSGHLPRERIAEDFVWAQWDMSEQRLYYIDLKKSKSILKCIQFYADEHFTLMFEAPLDISLSNSGFKLVNFRYDDIQDQEKLSRHPTLCVFTNHTDYYVAVYLPGHFFHLLNIQHPDLICHSLFLTGNNEVIDLLPHRPLQSLSGSLVLDRCSGKLYRALLNQSYLLEFLWNARLDCEKMALMHCVLSCGRDPWQTEAKIIQWISENISACHSFDLIQEFIIASSYWSIYPETSNMDTLLPYSSLLTWDTEIPGITLVTEEIPLPLMKVHSFKGYWEKLNANLEYVKYSKPHLHYNNSMVRREWLSLISEEKTRKRRSMVYVRNILDNAMKVISNLEARSAEPRLTPLFQEEDNHQRLLMGLMVSELKDHLLRHLQGVEKKKIEQMVLDYVSKLLDLICQILEASWRKHNLHPWVLHFDRRASAAEYAVFHIMTRILEATNSLFLPLPPGFHTLHTILGVRCLPLHNLLHYIDNGVLLLTETAVTRLMKDLDNTEKNEKLKFSIIVRLPPLIGQKICRLWDHPVSSNIISRNHVKHLLQNYNKQPQSCVMDKTSFSVEFLPLNFLIEILTDMESSDPALYAFEGHDNVDAKFVEEAALKHTTALLGL</sequence>
<dbReference type="AlphaFoldDB" id="A0A8D1JRF6"/>
<proteinExistence type="predicted"/>
<accession>A0A8D1JRF6</accession>
<protein>
    <submittedName>
        <fullName evidence="2">Gamma-secretase activating protein</fullName>
    </submittedName>
</protein>
<dbReference type="Pfam" id="PF14959">
    <property type="entry name" value="GSAP-16"/>
    <property type="match status" value="1"/>
</dbReference>
<reference evidence="2" key="1">
    <citation type="submission" date="2025-05" db="UniProtKB">
        <authorList>
            <consortium name="Ensembl"/>
        </authorList>
    </citation>
    <scope>IDENTIFICATION</scope>
</reference>
<dbReference type="InterPro" id="IPR028010">
    <property type="entry name" value="GSAP_C_dom"/>
</dbReference>
<evidence type="ECO:0000313" key="3">
    <source>
        <dbReference type="Proteomes" id="UP000694571"/>
    </source>
</evidence>
<dbReference type="Ensembl" id="ENSSSCT00050008897.1">
    <property type="protein sequence ID" value="ENSSSCP00050003801.1"/>
    <property type="gene ID" value="ENSSSCG00050006512.1"/>
</dbReference>
<dbReference type="InterPro" id="IPR026172">
    <property type="entry name" value="GSAP_fam"/>
</dbReference>
<evidence type="ECO:0000259" key="1">
    <source>
        <dbReference type="Pfam" id="PF14959"/>
    </source>
</evidence>
<feature type="domain" description="Gamma-secretase-activating protein C-terminal" evidence="1">
    <location>
        <begin position="587"/>
        <end position="694"/>
    </location>
</feature>
<dbReference type="PANTHER" id="PTHR13630">
    <property type="entry name" value="GAMMA-SECRETASE-ACTIVATING PROTEIN"/>
    <property type="match status" value="1"/>
</dbReference>
<dbReference type="Proteomes" id="UP000694722">
    <property type="component" value="Unplaced"/>
</dbReference>
<dbReference type="PANTHER" id="PTHR13630:SF1">
    <property type="entry name" value="GAMMA-SECRETASE-ACTIVATING PROTEIN"/>
    <property type="match status" value="1"/>
</dbReference>
<evidence type="ECO:0000313" key="2">
    <source>
        <dbReference type="Ensembl" id="ENSSSCP00050003801.1"/>
    </source>
</evidence>
<dbReference type="Proteomes" id="UP000694571">
    <property type="component" value="Unplaced"/>
</dbReference>
<name>A0A8D1JRF6_PIG</name>